<evidence type="ECO:0000313" key="3">
    <source>
        <dbReference type="Proteomes" id="UP001217918"/>
    </source>
</evidence>
<dbReference type="Proteomes" id="UP001217918">
    <property type="component" value="Unassembled WGS sequence"/>
</dbReference>
<gene>
    <name evidence="2" type="ORF">P8C59_004078</name>
</gene>
<dbReference type="PANTHER" id="PTHR13132">
    <property type="entry name" value="ALPHA- 1,6 -FUCOSYLTRANSFERASE"/>
    <property type="match status" value="1"/>
</dbReference>
<feature type="region of interest" description="Disordered" evidence="1">
    <location>
        <begin position="373"/>
        <end position="393"/>
    </location>
</feature>
<feature type="compositionally biased region" description="Basic and acidic residues" evidence="1">
    <location>
        <begin position="378"/>
        <end position="388"/>
    </location>
</feature>
<evidence type="ECO:0000313" key="2">
    <source>
        <dbReference type="EMBL" id="KAK2069499.1"/>
    </source>
</evidence>
<organism evidence="2 3">
    <name type="scientific">Phyllachora maydis</name>
    <dbReference type="NCBI Taxonomy" id="1825666"/>
    <lineage>
        <taxon>Eukaryota</taxon>
        <taxon>Fungi</taxon>
        <taxon>Dikarya</taxon>
        <taxon>Ascomycota</taxon>
        <taxon>Pezizomycotina</taxon>
        <taxon>Sordariomycetes</taxon>
        <taxon>Sordariomycetidae</taxon>
        <taxon>Phyllachorales</taxon>
        <taxon>Phyllachoraceae</taxon>
        <taxon>Phyllachora</taxon>
    </lineage>
</organism>
<dbReference type="GO" id="GO:0006487">
    <property type="term" value="P:protein N-linked glycosylation"/>
    <property type="evidence" value="ECO:0007669"/>
    <property type="project" value="TreeGrafter"/>
</dbReference>
<feature type="compositionally biased region" description="Acidic residues" evidence="1">
    <location>
        <begin position="263"/>
        <end position="275"/>
    </location>
</feature>
<dbReference type="GO" id="GO:0046921">
    <property type="term" value="F:alpha-(1-&gt;6)-fucosyltransferase activity"/>
    <property type="evidence" value="ECO:0007669"/>
    <property type="project" value="TreeGrafter"/>
</dbReference>
<proteinExistence type="predicted"/>
<evidence type="ECO:0000256" key="1">
    <source>
        <dbReference type="SAM" id="MobiDB-lite"/>
    </source>
</evidence>
<feature type="region of interest" description="Disordered" evidence="1">
    <location>
        <begin position="249"/>
        <end position="276"/>
    </location>
</feature>
<reference evidence="2" key="1">
    <citation type="journal article" date="2023" name="Mol. Plant Microbe Interact.">
        <title>Elucidating the Obligate Nature and Biological Capacity of an Invasive Fungal Corn Pathogen.</title>
        <authorList>
            <person name="MacCready J.S."/>
            <person name="Roggenkamp E.M."/>
            <person name="Gdanetz K."/>
            <person name="Chilvers M.I."/>
        </authorList>
    </citation>
    <scope>NUCLEOTIDE SEQUENCE</scope>
    <source>
        <strain evidence="2">PM02</strain>
    </source>
</reference>
<comment type="caution">
    <text evidence="2">The sequence shown here is derived from an EMBL/GenBank/DDBJ whole genome shotgun (WGS) entry which is preliminary data.</text>
</comment>
<keyword evidence="3" id="KW-1185">Reference proteome</keyword>
<sequence length="571" mass="62136">MLVSPPWINLRRAASYNHDKGPQSSTSSRFSFNHLAFSPPPSPGLPSLAPPLKKAPKGLKGLVRPRRLIRLVVWVVGASFIFFVANSLIQSTSTNPASAEVRRRHGQYEMVALEELPDFPTPIVVTDRKVCGHERCMQGGFPAVERPVCQRSMTFVLESENAGMGRTLAMLWTAYGLALQEGRAFFIDDTRWAYGKYTDIFQAPPLPGCRAPSHHELLPCPRQARHLVVSAATAQDLLPARTSFSFSSSFPNHHHHTEANNDMTDDQGDDDDDAAADTMDRTTRQHLFALARRGYEALFKLTAEDTAFVADRARELKARRHSQDRAGAGLAIGMHVRRGDRHPREYQYHASYVPAETYAAAAGAVLEDRLHAHRRHEGKPSHKQHGDGDGDGEGEAALARSFVLLASDDPLVYEADEFAPAAVSGSGPVAMVRAQERIKLASKAVIQQAAGGGGEGRHDGIFRKYVDDSFGWEGGFFAAMFWNLGLAGRSTGAGTTAAAAGGMPGEEALRLRSLVGRAYMLDLAVLAEASDVVVCTVSAAGCRLLAVMMGWEKAVERAGWVNVDGGFEWRP</sequence>
<dbReference type="AlphaFoldDB" id="A0AAD9I1I8"/>
<dbReference type="EMBL" id="JAQQPM010000003">
    <property type="protein sequence ID" value="KAK2069499.1"/>
    <property type="molecule type" value="Genomic_DNA"/>
</dbReference>
<name>A0AAD9I1I8_9PEZI</name>
<dbReference type="PANTHER" id="PTHR13132:SF29">
    <property type="entry name" value="ALPHA-(1,6)-FUCOSYLTRANSFERASE"/>
    <property type="match status" value="1"/>
</dbReference>
<protein>
    <submittedName>
        <fullName evidence="2">Uncharacterized protein</fullName>
    </submittedName>
</protein>
<accession>A0AAD9I1I8</accession>